<accession>A0AAV3P040</accession>
<keyword evidence="2" id="KW-1185">Reference proteome</keyword>
<evidence type="ECO:0000313" key="1">
    <source>
        <dbReference type="EMBL" id="GAA0144371.1"/>
    </source>
</evidence>
<protein>
    <submittedName>
        <fullName evidence="1">Uncharacterized protein</fullName>
    </submittedName>
</protein>
<dbReference type="PANTHER" id="PTHR33710:SF71">
    <property type="entry name" value="ENDONUCLEASE_EXONUCLEASE_PHOSPHATASE DOMAIN-CONTAINING PROTEIN"/>
    <property type="match status" value="1"/>
</dbReference>
<dbReference type="Proteomes" id="UP001454036">
    <property type="component" value="Unassembled WGS sequence"/>
</dbReference>
<dbReference type="EMBL" id="BAABME010000636">
    <property type="protein sequence ID" value="GAA0144371.1"/>
    <property type="molecule type" value="Genomic_DNA"/>
</dbReference>
<dbReference type="InterPro" id="IPR036691">
    <property type="entry name" value="Endo/exonu/phosph_ase_sf"/>
</dbReference>
<proteinExistence type="predicted"/>
<dbReference type="SUPFAM" id="SSF56219">
    <property type="entry name" value="DNase I-like"/>
    <property type="match status" value="1"/>
</dbReference>
<reference evidence="1 2" key="1">
    <citation type="submission" date="2024-01" db="EMBL/GenBank/DDBJ databases">
        <title>The complete chloroplast genome sequence of Lithospermum erythrorhizon: insights into the phylogenetic relationship among Boraginaceae species and the maternal lineages of purple gromwells.</title>
        <authorList>
            <person name="Okada T."/>
            <person name="Watanabe K."/>
        </authorList>
    </citation>
    <scope>NUCLEOTIDE SEQUENCE [LARGE SCALE GENOMIC DNA]</scope>
</reference>
<dbReference type="PANTHER" id="PTHR33710">
    <property type="entry name" value="BNAC02G09200D PROTEIN"/>
    <property type="match status" value="1"/>
</dbReference>
<gene>
    <name evidence="1" type="ORF">LIER_04838</name>
</gene>
<name>A0AAV3P040_LITER</name>
<sequence length="161" mass="18106">MGMNSYSMWSVCRSHPYALIELPRVTVVVKVANHFAALEAVEDPIEAVVISPGRDYNVVRASSEADGGGILDVEAVSDFNNCVREVDLVEHPHSGSTYTWCRNWREKGVLNVLDRMLCNYKWLENFKGAMVDILVAAECDHCSLNITVIPNMEQEPKPFKY</sequence>
<comment type="caution">
    <text evidence="1">The sequence shown here is derived from an EMBL/GenBank/DDBJ whole genome shotgun (WGS) entry which is preliminary data.</text>
</comment>
<organism evidence="1 2">
    <name type="scientific">Lithospermum erythrorhizon</name>
    <name type="common">Purple gromwell</name>
    <name type="synonym">Lithospermum officinale var. erythrorhizon</name>
    <dbReference type="NCBI Taxonomy" id="34254"/>
    <lineage>
        <taxon>Eukaryota</taxon>
        <taxon>Viridiplantae</taxon>
        <taxon>Streptophyta</taxon>
        <taxon>Embryophyta</taxon>
        <taxon>Tracheophyta</taxon>
        <taxon>Spermatophyta</taxon>
        <taxon>Magnoliopsida</taxon>
        <taxon>eudicotyledons</taxon>
        <taxon>Gunneridae</taxon>
        <taxon>Pentapetalae</taxon>
        <taxon>asterids</taxon>
        <taxon>lamiids</taxon>
        <taxon>Boraginales</taxon>
        <taxon>Boraginaceae</taxon>
        <taxon>Boraginoideae</taxon>
        <taxon>Lithospermeae</taxon>
        <taxon>Lithospermum</taxon>
    </lineage>
</organism>
<evidence type="ECO:0000313" key="2">
    <source>
        <dbReference type="Proteomes" id="UP001454036"/>
    </source>
</evidence>
<dbReference type="AlphaFoldDB" id="A0AAV3P040"/>